<evidence type="ECO:0000313" key="4">
    <source>
        <dbReference type="Proteomes" id="UP000197138"/>
    </source>
</evidence>
<feature type="region of interest" description="Disordered" evidence="1">
    <location>
        <begin position="1"/>
        <end position="39"/>
    </location>
</feature>
<accession>A0A218WYX0</accession>
<dbReference type="EMBL" id="PGOL01001040">
    <property type="protein sequence ID" value="PKI61420.1"/>
    <property type="molecule type" value="Genomic_DNA"/>
</dbReference>
<gene>
    <name evidence="2" type="ORF">CDL15_Pgr012460</name>
    <name evidence="3" type="ORF">CRG98_018194</name>
</gene>
<evidence type="ECO:0000313" key="5">
    <source>
        <dbReference type="Proteomes" id="UP000233551"/>
    </source>
</evidence>
<proteinExistence type="predicted"/>
<reference evidence="3 5" key="3">
    <citation type="submission" date="2017-11" db="EMBL/GenBank/DDBJ databases">
        <title>De-novo sequencing of pomegranate (Punica granatum L.) genome.</title>
        <authorList>
            <person name="Akparov Z."/>
            <person name="Amiraslanov A."/>
            <person name="Hajiyeva S."/>
            <person name="Abbasov M."/>
            <person name="Kaur K."/>
            <person name="Hamwieh A."/>
            <person name="Solovyev V."/>
            <person name="Salamov A."/>
            <person name="Braich B."/>
            <person name="Kosarev P."/>
            <person name="Mahmoud A."/>
            <person name="Hajiyev E."/>
            <person name="Babayeva S."/>
            <person name="Izzatullayeva V."/>
            <person name="Mammadov A."/>
            <person name="Mammadov A."/>
            <person name="Sharifova S."/>
            <person name="Ojaghi J."/>
            <person name="Eynullazada K."/>
            <person name="Bayramov B."/>
            <person name="Abdulazimova A."/>
            <person name="Shahmuradov I."/>
        </authorList>
    </citation>
    <scope>NUCLEOTIDE SEQUENCE [LARGE SCALE GENOMIC DNA]</scope>
    <source>
        <strain evidence="3">AG2017</strain>
        <strain evidence="5">cv. AG2017</strain>
        <tissue evidence="3">Leaf</tissue>
    </source>
</reference>
<evidence type="ECO:0000256" key="1">
    <source>
        <dbReference type="SAM" id="MobiDB-lite"/>
    </source>
</evidence>
<dbReference type="AlphaFoldDB" id="A0A218WYX0"/>
<name>A0A218WYX0_PUNGR</name>
<organism evidence="2 4">
    <name type="scientific">Punica granatum</name>
    <name type="common">Pomegranate</name>
    <dbReference type="NCBI Taxonomy" id="22663"/>
    <lineage>
        <taxon>Eukaryota</taxon>
        <taxon>Viridiplantae</taxon>
        <taxon>Streptophyta</taxon>
        <taxon>Embryophyta</taxon>
        <taxon>Tracheophyta</taxon>
        <taxon>Spermatophyta</taxon>
        <taxon>Magnoliopsida</taxon>
        <taxon>eudicotyledons</taxon>
        <taxon>Gunneridae</taxon>
        <taxon>Pentapetalae</taxon>
        <taxon>rosids</taxon>
        <taxon>malvids</taxon>
        <taxon>Myrtales</taxon>
        <taxon>Lythraceae</taxon>
        <taxon>Punica</taxon>
    </lineage>
</organism>
<dbReference type="Proteomes" id="UP000233551">
    <property type="component" value="Unassembled WGS sequence"/>
</dbReference>
<sequence length="78" mass="8887">MKTEEKGRGSAGCAIAPNPERSRSAAGGSESRPERESAELWECRRSREKERCELWVRRERGELRESGDGRLWASYESS</sequence>
<reference evidence="2" key="2">
    <citation type="submission" date="2017-06" db="EMBL/GenBank/DDBJ databases">
        <title>The pomegranate genome and the genomics of punicalagin biosynthesis.</title>
        <authorList>
            <person name="Xu C."/>
        </authorList>
    </citation>
    <scope>NUCLEOTIDE SEQUENCE [LARGE SCALE GENOMIC DNA]</scope>
    <source>
        <tissue evidence="2">Fresh leaf</tissue>
    </source>
</reference>
<dbReference type="EMBL" id="MTKT01002520">
    <property type="protein sequence ID" value="OWM77758.1"/>
    <property type="molecule type" value="Genomic_DNA"/>
</dbReference>
<reference evidence="4" key="1">
    <citation type="journal article" date="2017" name="Plant J.">
        <title>The pomegranate (Punica granatum L.) genome and the genomics of punicalagin biosynthesis.</title>
        <authorList>
            <person name="Qin G."/>
            <person name="Xu C."/>
            <person name="Ming R."/>
            <person name="Tang H."/>
            <person name="Guyot R."/>
            <person name="Kramer E.M."/>
            <person name="Hu Y."/>
            <person name="Yi X."/>
            <person name="Qi Y."/>
            <person name="Xu X."/>
            <person name="Gao Z."/>
            <person name="Pan H."/>
            <person name="Jian J."/>
            <person name="Tian Y."/>
            <person name="Yue Z."/>
            <person name="Xu Y."/>
        </authorList>
    </citation>
    <scope>NUCLEOTIDE SEQUENCE [LARGE SCALE GENOMIC DNA]</scope>
    <source>
        <strain evidence="4">cv. Dabenzi</strain>
    </source>
</reference>
<evidence type="ECO:0000313" key="2">
    <source>
        <dbReference type="EMBL" id="OWM77758.1"/>
    </source>
</evidence>
<evidence type="ECO:0000313" key="3">
    <source>
        <dbReference type="EMBL" id="PKI61420.1"/>
    </source>
</evidence>
<keyword evidence="5" id="KW-1185">Reference proteome</keyword>
<dbReference type="Proteomes" id="UP000197138">
    <property type="component" value="Unassembled WGS sequence"/>
</dbReference>
<protein>
    <submittedName>
        <fullName evidence="2">Uncharacterized protein</fullName>
    </submittedName>
</protein>
<comment type="caution">
    <text evidence="2">The sequence shown here is derived from an EMBL/GenBank/DDBJ whole genome shotgun (WGS) entry which is preliminary data.</text>
</comment>